<dbReference type="Proteomes" id="UP000775213">
    <property type="component" value="Unassembled WGS sequence"/>
</dbReference>
<evidence type="ECO:0000256" key="2">
    <source>
        <dbReference type="ARBA" id="ARBA00023015"/>
    </source>
</evidence>
<comment type="caution">
    <text evidence="8">The sequence shown here is derived from an EMBL/GenBank/DDBJ whole genome shotgun (WGS) entry which is preliminary data.</text>
</comment>
<name>A0AAV7GTI7_DENCH</name>
<feature type="compositionally biased region" description="Polar residues" evidence="6">
    <location>
        <begin position="456"/>
        <end position="467"/>
    </location>
</feature>
<feature type="compositionally biased region" description="Pro residues" evidence="6">
    <location>
        <begin position="123"/>
        <end position="135"/>
    </location>
</feature>
<feature type="domain" description="AP2/ERF" evidence="7">
    <location>
        <begin position="270"/>
        <end position="327"/>
    </location>
</feature>
<dbReference type="FunFam" id="3.30.730.10:FF:000001">
    <property type="entry name" value="Ethylene-responsive transcription factor 2"/>
    <property type="match status" value="1"/>
</dbReference>
<dbReference type="SUPFAM" id="SSF54171">
    <property type="entry name" value="DNA-binding domain"/>
    <property type="match status" value="1"/>
</dbReference>
<dbReference type="Gene3D" id="3.30.730.10">
    <property type="entry name" value="AP2/ERF domain"/>
    <property type="match status" value="1"/>
</dbReference>
<keyword evidence="3" id="KW-0238">DNA-binding</keyword>
<evidence type="ECO:0000259" key="7">
    <source>
        <dbReference type="PROSITE" id="PS51032"/>
    </source>
</evidence>
<dbReference type="PANTHER" id="PTHR31190">
    <property type="entry name" value="DNA-BINDING DOMAIN"/>
    <property type="match status" value="1"/>
</dbReference>
<dbReference type="InterPro" id="IPR001471">
    <property type="entry name" value="AP2/ERF_dom"/>
</dbReference>
<keyword evidence="4" id="KW-0804">Transcription</keyword>
<feature type="compositionally biased region" description="Polar residues" evidence="6">
    <location>
        <begin position="249"/>
        <end position="262"/>
    </location>
</feature>
<feature type="region of interest" description="Disordered" evidence="6">
    <location>
        <begin position="404"/>
        <end position="467"/>
    </location>
</feature>
<evidence type="ECO:0000313" key="9">
    <source>
        <dbReference type="Proteomes" id="UP000775213"/>
    </source>
</evidence>
<dbReference type="GO" id="GO:0009873">
    <property type="term" value="P:ethylene-activated signaling pathway"/>
    <property type="evidence" value="ECO:0007669"/>
    <property type="project" value="InterPro"/>
</dbReference>
<keyword evidence="2" id="KW-0805">Transcription regulation</keyword>
<protein>
    <recommendedName>
        <fullName evidence="7">AP2/ERF domain-containing protein</fullName>
    </recommendedName>
</protein>
<reference evidence="8 9" key="1">
    <citation type="journal article" date="2021" name="Hortic Res">
        <title>Chromosome-scale assembly of the Dendrobium chrysotoxum genome enhances the understanding of orchid evolution.</title>
        <authorList>
            <person name="Zhang Y."/>
            <person name="Zhang G.Q."/>
            <person name="Zhang D."/>
            <person name="Liu X.D."/>
            <person name="Xu X.Y."/>
            <person name="Sun W.H."/>
            <person name="Yu X."/>
            <person name="Zhu X."/>
            <person name="Wang Z.W."/>
            <person name="Zhao X."/>
            <person name="Zhong W.Y."/>
            <person name="Chen H."/>
            <person name="Yin W.L."/>
            <person name="Huang T."/>
            <person name="Niu S.C."/>
            <person name="Liu Z.J."/>
        </authorList>
    </citation>
    <scope>NUCLEOTIDE SEQUENCE [LARGE SCALE GENOMIC DNA]</scope>
    <source>
        <strain evidence="8">Lindl</strain>
    </source>
</reference>
<keyword evidence="5" id="KW-0539">Nucleus</keyword>
<proteinExistence type="predicted"/>
<dbReference type="PROSITE" id="PS51032">
    <property type="entry name" value="AP2_ERF"/>
    <property type="match status" value="1"/>
</dbReference>
<evidence type="ECO:0000256" key="3">
    <source>
        <dbReference type="ARBA" id="ARBA00023125"/>
    </source>
</evidence>
<feature type="region of interest" description="Disordered" evidence="6">
    <location>
        <begin position="1"/>
        <end position="38"/>
    </location>
</feature>
<evidence type="ECO:0000256" key="5">
    <source>
        <dbReference type="ARBA" id="ARBA00023242"/>
    </source>
</evidence>
<evidence type="ECO:0000256" key="6">
    <source>
        <dbReference type="SAM" id="MobiDB-lite"/>
    </source>
</evidence>
<dbReference type="GO" id="GO:0005634">
    <property type="term" value="C:nucleus"/>
    <property type="evidence" value="ECO:0007669"/>
    <property type="project" value="UniProtKB-SubCell"/>
</dbReference>
<organism evidence="8 9">
    <name type="scientific">Dendrobium chrysotoxum</name>
    <name type="common">Orchid</name>
    <dbReference type="NCBI Taxonomy" id="161865"/>
    <lineage>
        <taxon>Eukaryota</taxon>
        <taxon>Viridiplantae</taxon>
        <taxon>Streptophyta</taxon>
        <taxon>Embryophyta</taxon>
        <taxon>Tracheophyta</taxon>
        <taxon>Spermatophyta</taxon>
        <taxon>Magnoliopsida</taxon>
        <taxon>Liliopsida</taxon>
        <taxon>Asparagales</taxon>
        <taxon>Orchidaceae</taxon>
        <taxon>Epidendroideae</taxon>
        <taxon>Malaxideae</taxon>
        <taxon>Dendrobiinae</taxon>
        <taxon>Dendrobium</taxon>
    </lineage>
</organism>
<feature type="region of interest" description="Disordered" evidence="6">
    <location>
        <begin position="232"/>
        <end position="264"/>
    </location>
</feature>
<dbReference type="SMART" id="SM00380">
    <property type="entry name" value="AP2"/>
    <property type="match status" value="1"/>
</dbReference>
<dbReference type="GO" id="GO:0003677">
    <property type="term" value="F:DNA binding"/>
    <property type="evidence" value="ECO:0007669"/>
    <property type="project" value="UniProtKB-KW"/>
</dbReference>
<evidence type="ECO:0000256" key="1">
    <source>
        <dbReference type="ARBA" id="ARBA00004123"/>
    </source>
</evidence>
<feature type="compositionally biased region" description="Low complexity" evidence="6">
    <location>
        <begin position="232"/>
        <end position="248"/>
    </location>
</feature>
<dbReference type="GO" id="GO:0003700">
    <property type="term" value="F:DNA-binding transcription factor activity"/>
    <property type="evidence" value="ECO:0007669"/>
    <property type="project" value="InterPro"/>
</dbReference>
<evidence type="ECO:0000256" key="4">
    <source>
        <dbReference type="ARBA" id="ARBA00023163"/>
    </source>
</evidence>
<feature type="region of interest" description="Disordered" evidence="6">
    <location>
        <begin position="106"/>
        <end position="138"/>
    </location>
</feature>
<dbReference type="AlphaFoldDB" id="A0AAV7GTI7"/>
<dbReference type="CDD" id="cd00018">
    <property type="entry name" value="AP2"/>
    <property type="match status" value="1"/>
</dbReference>
<dbReference type="InterPro" id="IPR016177">
    <property type="entry name" value="DNA-bd_dom_sf"/>
</dbReference>
<dbReference type="EMBL" id="JAGFBR010000010">
    <property type="protein sequence ID" value="KAH0460001.1"/>
    <property type="molecule type" value="Genomic_DNA"/>
</dbReference>
<evidence type="ECO:0000313" key="8">
    <source>
        <dbReference type="EMBL" id="KAH0460001.1"/>
    </source>
</evidence>
<dbReference type="PANTHER" id="PTHR31190:SF473">
    <property type="entry name" value="OS05G0437100 PROTEIN"/>
    <property type="match status" value="1"/>
</dbReference>
<dbReference type="InterPro" id="IPR044808">
    <property type="entry name" value="ERF_plant"/>
</dbReference>
<dbReference type="PRINTS" id="PR00367">
    <property type="entry name" value="ETHRSPELEMNT"/>
</dbReference>
<comment type="subcellular location">
    <subcellularLocation>
        <location evidence="1">Nucleus</location>
    </subcellularLocation>
</comment>
<sequence>MLQSARPVPYASPTTVNTPSSIRKPSHPHAQLYMQTKTPSARLAPVRPYALPTPMEGFQSHPHASSRFRARSEIERIISEEDRQSFFLCIKVAHPSESEDIERFFSEGEEEVEAGPTAKTPEVIPPSSPPQPPPSSTEMLSIVDRQREMSAMVSALSHVVSSGHHTDAGKQAAGTGGRLVTVRSLPLSLYSPTTPSSSIISFGDRGIKREREEESSSELKIYHRALLEFGSSSGASSSTTAAQTQSSSKEAQSLAPATTTALQEGEVRRRYRGVRQRPWGKWAAEIRDPHKAARVWLGTFETAEAAARAYDEAALRFRGNRAKLNFPETARFRQPVNQPPSIPLPESSSSVSHFVHRPLLRFRSLDATRDYMDYTRVLQGAGEYQGMPPTASPGRFMYSTSSIASPSHSLTRGSDSASSSSSSMPLFYLPPSETGQSLFQPPGSHEQDFPAPPPWTDSSTYPPSCSG</sequence>
<gene>
    <name evidence="8" type="ORF">IEQ34_010664</name>
</gene>
<feature type="compositionally biased region" description="Polar residues" evidence="6">
    <location>
        <begin position="12"/>
        <end position="23"/>
    </location>
</feature>
<dbReference type="InterPro" id="IPR036955">
    <property type="entry name" value="AP2/ERF_dom_sf"/>
</dbReference>
<dbReference type="Pfam" id="PF00847">
    <property type="entry name" value="AP2"/>
    <property type="match status" value="1"/>
</dbReference>
<accession>A0AAV7GTI7</accession>
<keyword evidence="9" id="KW-1185">Reference proteome</keyword>
<feature type="compositionally biased region" description="Low complexity" evidence="6">
    <location>
        <begin position="409"/>
        <end position="432"/>
    </location>
</feature>